<sequence>SFIEISNNCLPKEQIQNVIESMFKDAGFEDKEELMWEDFHYLFRDHYQELELAQLNMKGQ</sequence>
<comment type="caution">
    <text evidence="1">The sequence shown here is derived from an EMBL/GenBank/DDBJ whole genome shotgun (WGS) entry which is preliminary data.</text>
</comment>
<evidence type="ECO:0000313" key="2">
    <source>
        <dbReference type="Proteomes" id="UP000288216"/>
    </source>
</evidence>
<feature type="non-terminal residue" evidence="1">
    <location>
        <position position="1"/>
    </location>
</feature>
<accession>A0A401QIQ8</accession>
<reference evidence="1 2" key="1">
    <citation type="journal article" date="2018" name="Nat. Ecol. Evol.">
        <title>Shark genomes provide insights into elasmobranch evolution and the origin of vertebrates.</title>
        <authorList>
            <person name="Hara Y"/>
            <person name="Yamaguchi K"/>
            <person name="Onimaru K"/>
            <person name="Kadota M"/>
            <person name="Koyanagi M"/>
            <person name="Keeley SD"/>
            <person name="Tatsumi K"/>
            <person name="Tanaka K"/>
            <person name="Motone F"/>
            <person name="Kageyama Y"/>
            <person name="Nozu R"/>
            <person name="Adachi N"/>
            <person name="Nishimura O"/>
            <person name="Nakagawa R"/>
            <person name="Tanegashima C"/>
            <person name="Kiyatake I"/>
            <person name="Matsumoto R"/>
            <person name="Murakumo K"/>
            <person name="Nishida K"/>
            <person name="Terakita A"/>
            <person name="Kuratani S"/>
            <person name="Sato K"/>
            <person name="Hyodo S Kuraku.S."/>
        </authorList>
    </citation>
    <scope>NUCLEOTIDE SEQUENCE [LARGE SCALE GENOMIC DNA]</scope>
</reference>
<name>A0A401QIQ8_SCYTO</name>
<evidence type="ECO:0000313" key="1">
    <source>
        <dbReference type="EMBL" id="GCB85253.1"/>
    </source>
</evidence>
<evidence type="ECO:0008006" key="3">
    <source>
        <dbReference type="Google" id="ProtNLM"/>
    </source>
</evidence>
<dbReference type="OrthoDB" id="10065017at2759"/>
<organism evidence="1 2">
    <name type="scientific">Scyliorhinus torazame</name>
    <name type="common">Cloudy catshark</name>
    <name type="synonym">Catulus torazame</name>
    <dbReference type="NCBI Taxonomy" id="75743"/>
    <lineage>
        <taxon>Eukaryota</taxon>
        <taxon>Metazoa</taxon>
        <taxon>Chordata</taxon>
        <taxon>Craniata</taxon>
        <taxon>Vertebrata</taxon>
        <taxon>Chondrichthyes</taxon>
        <taxon>Elasmobranchii</taxon>
        <taxon>Galeomorphii</taxon>
        <taxon>Galeoidea</taxon>
        <taxon>Carcharhiniformes</taxon>
        <taxon>Scyliorhinidae</taxon>
        <taxon>Scyliorhinus</taxon>
    </lineage>
</organism>
<keyword evidence="2" id="KW-1185">Reference proteome</keyword>
<proteinExistence type="predicted"/>
<dbReference type="AlphaFoldDB" id="A0A401QIQ8"/>
<gene>
    <name evidence="1" type="ORF">scyTo_0025900</name>
</gene>
<dbReference type="Proteomes" id="UP000288216">
    <property type="component" value="Unassembled WGS sequence"/>
</dbReference>
<protein>
    <recommendedName>
        <fullName evidence="3">EF-hand domain-containing protein</fullName>
    </recommendedName>
</protein>
<dbReference type="EMBL" id="BFAA01138643">
    <property type="protein sequence ID" value="GCB85253.1"/>
    <property type="molecule type" value="Genomic_DNA"/>
</dbReference>
<dbReference type="STRING" id="75743.A0A401QIQ8"/>